<accession>A0A4R6RYY6</accession>
<reference evidence="1 2" key="1">
    <citation type="submission" date="2019-03" db="EMBL/GenBank/DDBJ databases">
        <title>Genomic analyses of the natural microbiome of Caenorhabditis elegans.</title>
        <authorList>
            <person name="Samuel B."/>
        </authorList>
    </citation>
    <scope>NUCLEOTIDE SEQUENCE [LARGE SCALE GENOMIC DNA]</scope>
    <source>
        <strain evidence="1 2">JUb18</strain>
    </source>
</reference>
<dbReference type="OrthoDB" id="4228796at2"/>
<sequence length="116" mass="12323">MTIADQIAEIIRRVDGSRTMGAGKLGEHIAQELVASGVVQAPSEEDLNVTKAGILVKPGQIWQDCDKRAVISSVKVLEVNAGKARIERGGAGGRQTTISVKRMHSSSTGFVLVRDV</sequence>
<organism evidence="1 2">
    <name type="scientific">Leucobacter luti</name>
    <dbReference type="NCBI Taxonomy" id="340320"/>
    <lineage>
        <taxon>Bacteria</taxon>
        <taxon>Bacillati</taxon>
        <taxon>Actinomycetota</taxon>
        <taxon>Actinomycetes</taxon>
        <taxon>Micrococcales</taxon>
        <taxon>Microbacteriaceae</taxon>
        <taxon>Leucobacter</taxon>
    </lineage>
</organism>
<comment type="caution">
    <text evidence="1">The sequence shown here is derived from an EMBL/GenBank/DDBJ whole genome shotgun (WGS) entry which is preliminary data.</text>
</comment>
<proteinExistence type="predicted"/>
<dbReference type="AlphaFoldDB" id="A0A4R6RYY6"/>
<dbReference type="RefSeq" id="WP_133616616.1">
    <property type="nucleotide sequence ID" value="NZ_SNYA01000004.1"/>
</dbReference>
<name>A0A4R6RYY6_9MICO</name>
<evidence type="ECO:0000313" key="2">
    <source>
        <dbReference type="Proteomes" id="UP000295601"/>
    </source>
</evidence>
<protein>
    <submittedName>
        <fullName evidence="1">Uncharacterized protein</fullName>
    </submittedName>
</protein>
<dbReference type="Proteomes" id="UP000295601">
    <property type="component" value="Unassembled WGS sequence"/>
</dbReference>
<keyword evidence="2" id="KW-1185">Reference proteome</keyword>
<evidence type="ECO:0000313" key="1">
    <source>
        <dbReference type="EMBL" id="TDP92389.1"/>
    </source>
</evidence>
<dbReference type="EMBL" id="SNYA01000004">
    <property type="protein sequence ID" value="TDP92389.1"/>
    <property type="molecule type" value="Genomic_DNA"/>
</dbReference>
<gene>
    <name evidence="1" type="ORF">EDF62_1596</name>
</gene>